<evidence type="ECO:0000313" key="1">
    <source>
        <dbReference type="Proteomes" id="UP000095282"/>
    </source>
</evidence>
<dbReference type="InterPro" id="IPR010695">
    <property type="entry name" value="FAIM1"/>
</dbReference>
<proteinExistence type="predicted"/>
<accession>A0A1I7URD0</accession>
<sequence length="227" mass="26341">MIRRFIQRVRDNWFIDEEFDDTLPIDATWSVPVAGSIHKVVQYNNELDGYKMIAVDGKVVCDDNYKSTAFNFKIGDLNCKAIQQKCEDFFCWLEISGKPLKEYKIEFYKRYDTWKLEGCMVVIDKITLDVWINGEKMNAEREFIDGGTRTTFSSMDKEFLFETKGSPGNAFENTLCVNGDVIIIPKYTDLSGQVHKNKVVQEDENEKLVILIREIEAAFILQNMPKK</sequence>
<dbReference type="AlphaFoldDB" id="A0A1I7URD0"/>
<reference evidence="2" key="1">
    <citation type="submission" date="2016-11" db="UniProtKB">
        <authorList>
            <consortium name="WormBaseParasite"/>
        </authorList>
    </citation>
    <scope>IDENTIFICATION</scope>
</reference>
<dbReference type="InterPro" id="IPR038513">
    <property type="entry name" value="FAIM1_dom_sf"/>
</dbReference>
<dbReference type="WBParaSite" id="Csp11.Scaffold630.g18578.t1">
    <property type="protein sequence ID" value="Csp11.Scaffold630.g18578.t1"/>
    <property type="gene ID" value="Csp11.Scaffold630.g18578"/>
</dbReference>
<dbReference type="GO" id="GO:1902042">
    <property type="term" value="P:negative regulation of extrinsic apoptotic signaling pathway via death domain receptors"/>
    <property type="evidence" value="ECO:0007669"/>
    <property type="project" value="TreeGrafter"/>
</dbReference>
<dbReference type="Pfam" id="PF06905">
    <property type="entry name" value="FAIM1"/>
    <property type="match status" value="1"/>
</dbReference>
<organism evidence="1 2">
    <name type="scientific">Caenorhabditis tropicalis</name>
    <dbReference type="NCBI Taxonomy" id="1561998"/>
    <lineage>
        <taxon>Eukaryota</taxon>
        <taxon>Metazoa</taxon>
        <taxon>Ecdysozoa</taxon>
        <taxon>Nematoda</taxon>
        <taxon>Chromadorea</taxon>
        <taxon>Rhabditida</taxon>
        <taxon>Rhabditina</taxon>
        <taxon>Rhabditomorpha</taxon>
        <taxon>Rhabditoidea</taxon>
        <taxon>Rhabditidae</taxon>
        <taxon>Peloderinae</taxon>
        <taxon>Caenorhabditis</taxon>
    </lineage>
</organism>
<dbReference type="PANTHER" id="PTHR13088">
    <property type="entry name" value="FAS APOPTOTIC INHIBITORY MOLECULE FAIM"/>
    <property type="match status" value="1"/>
</dbReference>
<dbReference type="Gene3D" id="2.40.128.180">
    <property type="match status" value="1"/>
</dbReference>
<protein>
    <submittedName>
        <fullName evidence="2">YopX domain-containing protein</fullName>
    </submittedName>
</protein>
<keyword evidence="1" id="KW-1185">Reference proteome</keyword>
<dbReference type="PANTHER" id="PTHR13088:SF3">
    <property type="entry name" value="FAS APOPTOTIC INHIBITORY MOLECULE 1"/>
    <property type="match status" value="1"/>
</dbReference>
<dbReference type="STRING" id="1561998.A0A1I7URD0"/>
<name>A0A1I7URD0_9PELO</name>
<dbReference type="eggNOG" id="KOG4352">
    <property type="taxonomic scope" value="Eukaryota"/>
</dbReference>
<dbReference type="Proteomes" id="UP000095282">
    <property type="component" value="Unplaced"/>
</dbReference>
<evidence type="ECO:0000313" key="2">
    <source>
        <dbReference type="WBParaSite" id="Csp11.Scaffold630.g18578.t1"/>
    </source>
</evidence>